<dbReference type="InterPro" id="IPR043519">
    <property type="entry name" value="NT_sf"/>
</dbReference>
<evidence type="ECO:0000313" key="2">
    <source>
        <dbReference type="Proteomes" id="UP000779049"/>
    </source>
</evidence>
<accession>A0ABS7L5L8</accession>
<evidence type="ECO:0000313" key="1">
    <source>
        <dbReference type="EMBL" id="MBY0758323.1"/>
    </source>
</evidence>
<dbReference type="Pfam" id="PF04439">
    <property type="entry name" value="Adenyl_transf"/>
    <property type="match status" value="1"/>
</dbReference>
<dbReference type="SUPFAM" id="SSF81631">
    <property type="entry name" value="PAP/OAS1 substrate-binding domain"/>
    <property type="match status" value="1"/>
</dbReference>
<dbReference type="Proteomes" id="UP000779049">
    <property type="component" value="Unassembled WGS sequence"/>
</dbReference>
<keyword evidence="2" id="KW-1185">Reference proteome</keyword>
<reference evidence="1 2" key="1">
    <citation type="journal article" date="2020" name="New Microbes New Infect">
        <title>Sellimonas caecigallum sp. nov., description and genome sequence of a new member of the Sellimonas genus isolated from the cecum of feral chicken.</title>
        <authorList>
            <person name="Wongkuna S."/>
            <person name="Ghimire S."/>
            <person name="Antony L."/>
            <person name="Chankhamhaengdecha S."/>
            <person name="Janvilisri T."/>
            <person name="Scaria J."/>
        </authorList>
    </citation>
    <scope>NUCLEOTIDE SEQUENCE [LARGE SCALE GENOMIC DNA]</scope>
    <source>
        <strain evidence="1 2">SW451</strain>
    </source>
</reference>
<dbReference type="PIRSF" id="PIRSF000812">
    <property type="entry name" value="AAD"/>
    <property type="match status" value="1"/>
</dbReference>
<proteinExistence type="predicted"/>
<protein>
    <submittedName>
        <fullName evidence="1">Aminoglycoside 6-adenylyltransferase</fullName>
    </submittedName>
</protein>
<dbReference type="SUPFAM" id="SSF81301">
    <property type="entry name" value="Nucleotidyltransferase"/>
    <property type="match status" value="1"/>
</dbReference>
<sequence>MRTEEEMMRMIRDTARKDDRIRAAYLEGSRANPKVPKDMFQDYDVVYIVEETESFQRDKSWIDRFGKRLYMQYPEDREAPEDKARCYGWLMQFADGNRMDLHVCTKEYARSHLELYRVLVDKDGIFEEKEMLSDERYRVQRPDQEEFSAVCNEFWWCLNNVAKGMWRREIPYVMEMLDMIIRPMLRTILEWKIGVETEFSVSAGKSGKYMEQYLDEDTYSRYLETYTSAGISDIQTGVEEMCRLFHETALYVSGKLDLTYNLEEAKNSREYLEDILSLPLDAETILLRKK</sequence>
<organism evidence="1 2">
    <name type="scientific">Sellimonas caecigallum</name>
    <dbReference type="NCBI Taxonomy" id="2592333"/>
    <lineage>
        <taxon>Bacteria</taxon>
        <taxon>Bacillati</taxon>
        <taxon>Bacillota</taxon>
        <taxon>Clostridia</taxon>
        <taxon>Lachnospirales</taxon>
        <taxon>Lachnospiraceae</taxon>
        <taxon>Sellimonas</taxon>
    </lineage>
</organism>
<gene>
    <name evidence="1" type="primary">ant(6)</name>
    <name evidence="1" type="ORF">FLB61_04310</name>
</gene>
<dbReference type="InterPro" id="IPR007530">
    <property type="entry name" value="Aminoglycoside_adenylylTfrase"/>
</dbReference>
<name>A0ABS7L5L8_9FIRM</name>
<comment type="caution">
    <text evidence="1">The sequence shown here is derived from an EMBL/GenBank/DDBJ whole genome shotgun (WGS) entry which is preliminary data.</text>
</comment>
<dbReference type="EMBL" id="VIRV01000004">
    <property type="protein sequence ID" value="MBY0758323.1"/>
    <property type="molecule type" value="Genomic_DNA"/>
</dbReference>
<dbReference type="Gene3D" id="3.30.460.10">
    <property type="entry name" value="Beta Polymerase, domain 2"/>
    <property type="match status" value="1"/>
</dbReference>
<dbReference type="Gene3D" id="1.20.120.330">
    <property type="entry name" value="Nucleotidyltransferases domain 2"/>
    <property type="match status" value="1"/>
</dbReference>